<dbReference type="RefSeq" id="WP_184132667.1">
    <property type="nucleotide sequence ID" value="NZ_JACHKT010000008.1"/>
</dbReference>
<dbReference type="AlphaFoldDB" id="A0A841EQ62"/>
<comment type="caution">
    <text evidence="1">The sequence shown here is derived from an EMBL/GenBank/DDBJ whole genome shotgun (WGS) entry which is preliminary data.</text>
</comment>
<proteinExistence type="predicted"/>
<keyword evidence="2" id="KW-1185">Reference proteome</keyword>
<evidence type="ECO:0000313" key="2">
    <source>
        <dbReference type="Proteomes" id="UP000524404"/>
    </source>
</evidence>
<reference evidence="1 2" key="1">
    <citation type="submission" date="2020-08" db="EMBL/GenBank/DDBJ databases">
        <title>Functional genomics of gut bacteria from endangered species of beetles.</title>
        <authorList>
            <person name="Carlos-Shanley C."/>
        </authorList>
    </citation>
    <scope>NUCLEOTIDE SEQUENCE [LARGE SCALE GENOMIC DNA]</scope>
    <source>
        <strain evidence="1 2">S00070</strain>
    </source>
</reference>
<evidence type="ECO:0000313" key="1">
    <source>
        <dbReference type="EMBL" id="MBB6002848.1"/>
    </source>
</evidence>
<gene>
    <name evidence="1" type="ORF">HNP25_001500</name>
</gene>
<sequence>MGAKQVVAYDLGFNPKSGIGMIRYQLQGDNTIHELKLLNAALFTAFSAIFEKPIVFRYDNDVFAGSNAVKQKSLLKDFSPTDLD</sequence>
<protein>
    <submittedName>
        <fullName evidence="1">Uncharacterized protein</fullName>
    </submittedName>
</protein>
<organism evidence="1 2">
    <name type="scientific">Arcicella rosea</name>
    <dbReference type="NCBI Taxonomy" id="502909"/>
    <lineage>
        <taxon>Bacteria</taxon>
        <taxon>Pseudomonadati</taxon>
        <taxon>Bacteroidota</taxon>
        <taxon>Cytophagia</taxon>
        <taxon>Cytophagales</taxon>
        <taxon>Flectobacillaceae</taxon>
        <taxon>Arcicella</taxon>
    </lineage>
</organism>
<dbReference type="Proteomes" id="UP000524404">
    <property type="component" value="Unassembled WGS sequence"/>
</dbReference>
<dbReference type="EMBL" id="JACHKT010000008">
    <property type="protein sequence ID" value="MBB6002848.1"/>
    <property type="molecule type" value="Genomic_DNA"/>
</dbReference>
<name>A0A841EQ62_9BACT</name>
<accession>A0A841EQ62</accession>